<dbReference type="SMART" id="SM00086">
    <property type="entry name" value="PAC"/>
    <property type="match status" value="2"/>
</dbReference>
<keyword evidence="11" id="KW-0902">Two-component regulatory system</keyword>
<keyword evidence="9" id="KW-0067">ATP-binding</keyword>
<dbReference type="InterPro" id="IPR005467">
    <property type="entry name" value="His_kinase_dom"/>
</dbReference>
<keyword evidence="12" id="KW-0472">Membrane</keyword>
<protein>
    <recommendedName>
        <fullName evidence="3">histidine kinase</fullName>
        <ecNumber evidence="3">2.7.13.3</ecNumber>
    </recommendedName>
</protein>
<dbReference type="Gene3D" id="3.30.450.20">
    <property type="entry name" value="PAS domain"/>
    <property type="match status" value="5"/>
</dbReference>
<feature type="domain" description="Histidine kinase" evidence="13">
    <location>
        <begin position="678"/>
        <end position="893"/>
    </location>
</feature>
<evidence type="ECO:0000256" key="12">
    <source>
        <dbReference type="ARBA" id="ARBA00023136"/>
    </source>
</evidence>
<feature type="domain" description="PAC" evidence="15">
    <location>
        <begin position="622"/>
        <end position="674"/>
    </location>
</feature>
<dbReference type="InterPro" id="IPR000700">
    <property type="entry name" value="PAS-assoc_C"/>
</dbReference>
<keyword evidence="6" id="KW-0812">Transmembrane</keyword>
<dbReference type="Pfam" id="PF00512">
    <property type="entry name" value="HisKA"/>
    <property type="match status" value="1"/>
</dbReference>
<proteinExistence type="predicted"/>
<evidence type="ECO:0000259" key="14">
    <source>
        <dbReference type="PROSITE" id="PS50112"/>
    </source>
</evidence>
<dbReference type="InterPro" id="IPR001610">
    <property type="entry name" value="PAC"/>
</dbReference>
<gene>
    <name evidence="16" type="ORF">ABE541_23125</name>
</gene>
<keyword evidence="17" id="KW-1185">Reference proteome</keyword>
<dbReference type="Pfam" id="PF13426">
    <property type="entry name" value="PAS_9"/>
    <property type="match status" value="1"/>
</dbReference>
<feature type="domain" description="PAC" evidence="15">
    <location>
        <begin position="350"/>
        <end position="404"/>
    </location>
</feature>
<dbReference type="Gene3D" id="1.10.287.130">
    <property type="match status" value="1"/>
</dbReference>
<reference evidence="16 17" key="1">
    <citation type="submission" date="2024-04" db="EMBL/GenBank/DDBJ databases">
        <title>WGS of bacteria from Torrens River.</title>
        <authorList>
            <person name="Wyrsch E.R."/>
            <person name="Drigo B."/>
        </authorList>
    </citation>
    <scope>NUCLEOTIDE SEQUENCE [LARGE SCALE GENOMIC DNA]</scope>
    <source>
        <strain evidence="16 17">TWI391</strain>
    </source>
</reference>
<evidence type="ECO:0000256" key="3">
    <source>
        <dbReference type="ARBA" id="ARBA00012438"/>
    </source>
</evidence>
<dbReference type="InterPro" id="IPR004358">
    <property type="entry name" value="Sig_transdc_His_kin-like_C"/>
</dbReference>
<dbReference type="InterPro" id="IPR003661">
    <property type="entry name" value="HisK_dim/P_dom"/>
</dbReference>
<sequence length="894" mass="101402">MNFNDNHLLKALVDTAPSGICILNSDGFIAELANEKFLQIAGRREEDLIGKSYWETFSEVREQYEDILCHVVSNNKAYHADQVPMILIRNGKQDLIYVTFVYAPMVDLDGKVHKVAIWVQENTKEVMEREKDTAFNNAMKIDRDRLHDYFLQAPVGISVMTGENLLIEFVNPNYQAMLPGRSLVGRPFFESLPEIVDTDIAQALTDVFKTGLPVSFRDRLVAISKEEDGPTTDRYFDFSYVPRFDSNGKVDGVFNFAFEVTAFVNSRRKAKQESNNMTQILDMLPASVVVIRGFDLVVEMINDSNLAYWKKTREEVVGKPFLEILPDLADQPFASQLRQVMETGQVIDVKESAVIFTNADGSIRETYVDYTYQPLSDLDGNRNGVLVMSFEITDRVHARKLLEQYANELTATNELLAQSESRFKFLIQEAPVAIGVLQGKTLIVETANDKILDVWGKTREIVGLPLASALPELDGQPFLEILDNVFATREPFYANEIPALLEHGGKLKELFFNVVYQPIFDQHDNVSDIVIVAVDVTEQVNSRKALEISEQHFRKLSDLVPVKISNALPNGEVTFFNQGWLDFSGLSFEDLRDFGYFQMLHPDELESFQKGLLQASKTGVPFISEMRFKNKDGQYIWHINVASPVLDAQGKLIMWVGSTTDIQAIKEEEQRKNDFIGMVSHELKTPLTSLNGYLQILQLKLKQDDGLTFAEHALERSLKQVRLMTSLTNGFLNVSRLESGKMHIEKSTFDLRGLFKETCDEYRILFPNNRITAKLSDEEIPVYADRQKIAQVFNNLIGNAVKYSPAASDIWVTVEQIGTKARVMVSDQGIGIKQEDLSRLFERYYRVGNTTVSGFGIGLYLSMEIIERHGGKIWAESELGKGSTFFFELDIYQN</sequence>
<dbReference type="InterPro" id="IPR003594">
    <property type="entry name" value="HATPase_dom"/>
</dbReference>
<evidence type="ECO:0000256" key="7">
    <source>
        <dbReference type="ARBA" id="ARBA00022741"/>
    </source>
</evidence>
<comment type="catalytic activity">
    <reaction evidence="1">
        <text>ATP + protein L-histidine = ADP + protein N-phospho-L-histidine.</text>
        <dbReference type="EC" id="2.7.13.3"/>
    </reaction>
</comment>
<evidence type="ECO:0000256" key="11">
    <source>
        <dbReference type="ARBA" id="ARBA00023012"/>
    </source>
</evidence>
<dbReference type="InterPro" id="IPR035965">
    <property type="entry name" value="PAS-like_dom_sf"/>
</dbReference>
<accession>A0ABV0C027</accession>
<dbReference type="PROSITE" id="PS50109">
    <property type="entry name" value="HIS_KIN"/>
    <property type="match status" value="1"/>
</dbReference>
<dbReference type="SMART" id="SM00388">
    <property type="entry name" value="HisKA"/>
    <property type="match status" value="1"/>
</dbReference>
<keyword evidence="8" id="KW-0418">Kinase</keyword>
<keyword evidence="10" id="KW-1133">Transmembrane helix</keyword>
<dbReference type="CDD" id="cd00130">
    <property type="entry name" value="PAS"/>
    <property type="match status" value="3"/>
</dbReference>
<dbReference type="RefSeq" id="WP_346583073.1">
    <property type="nucleotide sequence ID" value="NZ_JBDJNQ010000014.1"/>
</dbReference>
<dbReference type="EC" id="2.7.13.3" evidence="3"/>
<evidence type="ECO:0000259" key="15">
    <source>
        <dbReference type="PROSITE" id="PS50113"/>
    </source>
</evidence>
<dbReference type="EMBL" id="JBDJNQ010000014">
    <property type="protein sequence ID" value="MEN5380179.1"/>
    <property type="molecule type" value="Genomic_DNA"/>
</dbReference>
<evidence type="ECO:0000256" key="6">
    <source>
        <dbReference type="ARBA" id="ARBA00022692"/>
    </source>
</evidence>
<evidence type="ECO:0000256" key="9">
    <source>
        <dbReference type="ARBA" id="ARBA00022840"/>
    </source>
</evidence>
<dbReference type="InterPro" id="IPR013655">
    <property type="entry name" value="PAS_fold_3"/>
</dbReference>
<evidence type="ECO:0000256" key="5">
    <source>
        <dbReference type="ARBA" id="ARBA00022679"/>
    </source>
</evidence>
<dbReference type="InterPro" id="IPR036890">
    <property type="entry name" value="HATPase_C_sf"/>
</dbReference>
<dbReference type="InterPro" id="IPR000014">
    <property type="entry name" value="PAS"/>
</dbReference>
<dbReference type="CDD" id="cd00082">
    <property type="entry name" value="HisKA"/>
    <property type="match status" value="1"/>
</dbReference>
<dbReference type="Gene3D" id="3.30.565.10">
    <property type="entry name" value="Histidine kinase-like ATPase, C-terminal domain"/>
    <property type="match status" value="1"/>
</dbReference>
<keyword evidence="7" id="KW-0547">Nucleotide-binding</keyword>
<organism evidence="16 17">
    <name type="scientific">Sphingobacterium kitahiroshimense</name>
    <dbReference type="NCBI Taxonomy" id="470446"/>
    <lineage>
        <taxon>Bacteria</taxon>
        <taxon>Pseudomonadati</taxon>
        <taxon>Bacteroidota</taxon>
        <taxon>Sphingobacteriia</taxon>
        <taxon>Sphingobacteriales</taxon>
        <taxon>Sphingobacteriaceae</taxon>
        <taxon>Sphingobacterium</taxon>
    </lineage>
</organism>
<keyword evidence="4" id="KW-0597">Phosphoprotein</keyword>
<dbReference type="PANTHER" id="PTHR42878">
    <property type="entry name" value="TWO-COMPONENT HISTIDINE KINASE"/>
    <property type="match status" value="1"/>
</dbReference>
<dbReference type="Pfam" id="PF08447">
    <property type="entry name" value="PAS_3"/>
    <property type="match status" value="1"/>
</dbReference>
<feature type="domain" description="PAS" evidence="14">
    <location>
        <begin position="5"/>
        <end position="75"/>
    </location>
</feature>
<evidence type="ECO:0000259" key="13">
    <source>
        <dbReference type="PROSITE" id="PS50109"/>
    </source>
</evidence>
<evidence type="ECO:0000313" key="16">
    <source>
        <dbReference type="EMBL" id="MEN5380179.1"/>
    </source>
</evidence>
<name>A0ABV0C027_9SPHI</name>
<evidence type="ECO:0000256" key="2">
    <source>
        <dbReference type="ARBA" id="ARBA00004141"/>
    </source>
</evidence>
<dbReference type="PRINTS" id="PR00344">
    <property type="entry name" value="BCTRLSENSOR"/>
</dbReference>
<dbReference type="InterPro" id="IPR036097">
    <property type="entry name" value="HisK_dim/P_sf"/>
</dbReference>
<evidence type="ECO:0000256" key="10">
    <source>
        <dbReference type="ARBA" id="ARBA00022989"/>
    </source>
</evidence>
<keyword evidence="5" id="KW-0808">Transferase</keyword>
<dbReference type="SMART" id="SM00091">
    <property type="entry name" value="PAS"/>
    <property type="match status" value="5"/>
</dbReference>
<comment type="caution">
    <text evidence="16">The sequence shown here is derived from an EMBL/GenBank/DDBJ whole genome shotgun (WGS) entry which is preliminary data.</text>
</comment>
<dbReference type="PROSITE" id="PS50112">
    <property type="entry name" value="PAS"/>
    <property type="match status" value="2"/>
</dbReference>
<dbReference type="PANTHER" id="PTHR42878:SF7">
    <property type="entry name" value="SENSOR HISTIDINE KINASE GLRK"/>
    <property type="match status" value="1"/>
</dbReference>
<evidence type="ECO:0000313" key="17">
    <source>
        <dbReference type="Proteomes" id="UP001409291"/>
    </source>
</evidence>
<dbReference type="SUPFAM" id="SSF55874">
    <property type="entry name" value="ATPase domain of HSP90 chaperone/DNA topoisomerase II/histidine kinase"/>
    <property type="match status" value="1"/>
</dbReference>
<dbReference type="InterPro" id="IPR050351">
    <property type="entry name" value="BphY/WalK/GraS-like"/>
</dbReference>
<dbReference type="SUPFAM" id="SSF47384">
    <property type="entry name" value="Homodimeric domain of signal transducing histidine kinase"/>
    <property type="match status" value="1"/>
</dbReference>
<evidence type="ECO:0000256" key="8">
    <source>
        <dbReference type="ARBA" id="ARBA00022777"/>
    </source>
</evidence>
<dbReference type="Pfam" id="PF02518">
    <property type="entry name" value="HATPase_c"/>
    <property type="match status" value="1"/>
</dbReference>
<dbReference type="PROSITE" id="PS50113">
    <property type="entry name" value="PAC"/>
    <property type="match status" value="2"/>
</dbReference>
<dbReference type="SUPFAM" id="SSF55785">
    <property type="entry name" value="PYP-like sensor domain (PAS domain)"/>
    <property type="match status" value="5"/>
</dbReference>
<dbReference type="InterPro" id="IPR013656">
    <property type="entry name" value="PAS_4"/>
</dbReference>
<dbReference type="Proteomes" id="UP001409291">
    <property type="component" value="Unassembled WGS sequence"/>
</dbReference>
<evidence type="ECO:0000256" key="4">
    <source>
        <dbReference type="ARBA" id="ARBA00022553"/>
    </source>
</evidence>
<dbReference type="SMART" id="SM00387">
    <property type="entry name" value="HATPase_c"/>
    <property type="match status" value="1"/>
</dbReference>
<feature type="domain" description="PAS" evidence="14">
    <location>
        <begin position="549"/>
        <end position="619"/>
    </location>
</feature>
<dbReference type="NCBIfam" id="TIGR00229">
    <property type="entry name" value="sensory_box"/>
    <property type="match status" value="3"/>
</dbReference>
<dbReference type="Pfam" id="PF08448">
    <property type="entry name" value="PAS_4"/>
    <property type="match status" value="3"/>
</dbReference>
<comment type="subcellular location">
    <subcellularLocation>
        <location evidence="2">Membrane</location>
        <topology evidence="2">Multi-pass membrane protein</topology>
    </subcellularLocation>
</comment>
<evidence type="ECO:0000256" key="1">
    <source>
        <dbReference type="ARBA" id="ARBA00000085"/>
    </source>
</evidence>